<dbReference type="InterPro" id="IPR013105">
    <property type="entry name" value="TPR_2"/>
</dbReference>
<organism evidence="5 6">
    <name type="scientific">Ostreobium quekettii</name>
    <dbReference type="NCBI Taxonomy" id="121088"/>
    <lineage>
        <taxon>Eukaryota</taxon>
        <taxon>Viridiplantae</taxon>
        <taxon>Chlorophyta</taxon>
        <taxon>core chlorophytes</taxon>
        <taxon>Ulvophyceae</taxon>
        <taxon>TCBD clade</taxon>
        <taxon>Bryopsidales</taxon>
        <taxon>Ostreobineae</taxon>
        <taxon>Ostreobiaceae</taxon>
        <taxon>Ostreobium</taxon>
    </lineage>
</organism>
<feature type="repeat" description="TPR" evidence="3">
    <location>
        <begin position="305"/>
        <end position="338"/>
    </location>
</feature>
<evidence type="ECO:0000256" key="2">
    <source>
        <dbReference type="ARBA" id="ARBA00022803"/>
    </source>
</evidence>
<feature type="region of interest" description="Disordered" evidence="4">
    <location>
        <begin position="474"/>
        <end position="509"/>
    </location>
</feature>
<feature type="repeat" description="TPR" evidence="3">
    <location>
        <begin position="271"/>
        <end position="304"/>
    </location>
</feature>
<evidence type="ECO:0000313" key="6">
    <source>
        <dbReference type="Proteomes" id="UP000708148"/>
    </source>
</evidence>
<comment type="caution">
    <text evidence="5">The sequence shown here is derived from an EMBL/GenBank/DDBJ whole genome shotgun (WGS) entry which is preliminary data.</text>
</comment>
<evidence type="ECO:0000256" key="1">
    <source>
        <dbReference type="ARBA" id="ARBA00022737"/>
    </source>
</evidence>
<gene>
    <name evidence="5" type="ORF">OSTQU699_LOCUS5386</name>
</gene>
<dbReference type="Gene3D" id="1.25.40.10">
    <property type="entry name" value="Tetratricopeptide repeat domain"/>
    <property type="match status" value="1"/>
</dbReference>
<accession>A0A8S1IY66</accession>
<sequence length="564" mass="63202">MNSIPIFGNLKEGSVKDPTVGSGDADVLPLPMFDELPEGARALRELRCIEQAALLARCALIELGTARDELRTWEMVPYVEALRVQHRSAFMIQAAAALYRARHERERSRTRQRALLVTEQLVEAVRIGSAVLQLERRYCAMTVWLPVIASLRRELAEQQVANGLVGDAIKTYEELEMWDNLITCYQLLGKDAQAGDLIAARLKEDPNNPRLWCALGDLKHDDECYRMAWDRSGQHYARAQRSLARSALGRKDFVAAAECFETALAISPLFPDAWFSLGYCYLKRNYDRGALKAFTRCAQLDPDHGEAWNNLGALWMRASKPTRAVWAFKEAIKAKKNNWRMWENFAQASIESGEWMQAARGLTQVLDLTGAEHLKLEMVEALVNRESAAESEVPGLKATVGALLERAVKGLPSFPPNLWRIYARHHRAVGDPGQHRECMLKSVRQLQGSQWRHDQSRFEELASAMADLCRDYLESGRATPSPGAACSEQPEPGGQGMTQGSRGQRSDSALPMAPVSVQDLASMRMQLKGVVKQGREAYEDSDSYKTLSKLLEEITGVEERLRTT</sequence>
<dbReference type="PROSITE" id="PS50005">
    <property type="entry name" value="TPR"/>
    <property type="match status" value="2"/>
</dbReference>
<keyword evidence="6" id="KW-1185">Reference proteome</keyword>
<reference evidence="5" key="1">
    <citation type="submission" date="2020-12" db="EMBL/GenBank/DDBJ databases">
        <authorList>
            <person name="Iha C."/>
        </authorList>
    </citation>
    <scope>NUCLEOTIDE SEQUENCE</scope>
</reference>
<feature type="compositionally biased region" description="Polar residues" evidence="4">
    <location>
        <begin position="498"/>
        <end position="507"/>
    </location>
</feature>
<keyword evidence="2 3" id="KW-0802">TPR repeat</keyword>
<proteinExistence type="predicted"/>
<dbReference type="EMBL" id="CAJHUC010001158">
    <property type="protein sequence ID" value="CAD7700027.1"/>
    <property type="molecule type" value="Genomic_DNA"/>
</dbReference>
<evidence type="ECO:0000256" key="3">
    <source>
        <dbReference type="PROSITE-ProRule" id="PRU00339"/>
    </source>
</evidence>
<dbReference type="PANTHER" id="PTHR16193:SF0">
    <property type="entry name" value="TETRATRICOPEPTIDE REPEAT PROTEIN 27"/>
    <property type="match status" value="1"/>
</dbReference>
<evidence type="ECO:0000313" key="5">
    <source>
        <dbReference type="EMBL" id="CAD7700027.1"/>
    </source>
</evidence>
<dbReference type="AlphaFoldDB" id="A0A8S1IY66"/>
<keyword evidence="1" id="KW-0677">Repeat</keyword>
<dbReference type="OrthoDB" id="1936594at2759"/>
<dbReference type="InterPro" id="IPR044244">
    <property type="entry name" value="TTC27/Emw1"/>
</dbReference>
<name>A0A8S1IY66_9CHLO</name>
<evidence type="ECO:0000256" key="4">
    <source>
        <dbReference type="SAM" id="MobiDB-lite"/>
    </source>
</evidence>
<protein>
    <submittedName>
        <fullName evidence="5">Uncharacterized protein</fullName>
    </submittedName>
</protein>
<dbReference type="PANTHER" id="PTHR16193">
    <property type="entry name" value="TETRATRICOPEPTIDE REPEAT PROTEIN 27"/>
    <property type="match status" value="1"/>
</dbReference>
<dbReference type="SUPFAM" id="SSF48452">
    <property type="entry name" value="TPR-like"/>
    <property type="match status" value="2"/>
</dbReference>
<dbReference type="Pfam" id="PF07719">
    <property type="entry name" value="TPR_2"/>
    <property type="match status" value="1"/>
</dbReference>
<dbReference type="InterPro" id="IPR011990">
    <property type="entry name" value="TPR-like_helical_dom_sf"/>
</dbReference>
<dbReference type="InterPro" id="IPR019734">
    <property type="entry name" value="TPR_rpt"/>
</dbReference>
<dbReference type="Proteomes" id="UP000708148">
    <property type="component" value="Unassembled WGS sequence"/>
</dbReference>
<dbReference type="SMART" id="SM00028">
    <property type="entry name" value="TPR"/>
    <property type="match status" value="4"/>
</dbReference>